<dbReference type="GO" id="GO:0008237">
    <property type="term" value="F:metallopeptidase activity"/>
    <property type="evidence" value="ECO:0007669"/>
    <property type="project" value="UniProtKB-KW"/>
</dbReference>
<evidence type="ECO:0000256" key="4">
    <source>
        <dbReference type="ARBA" id="ARBA00022833"/>
    </source>
</evidence>
<evidence type="ECO:0000256" key="2">
    <source>
        <dbReference type="ARBA" id="ARBA00022723"/>
    </source>
</evidence>
<accession>A0A644VFI1</accession>
<evidence type="ECO:0000256" key="1">
    <source>
        <dbReference type="ARBA" id="ARBA00022670"/>
    </source>
</evidence>
<proteinExistence type="predicted"/>
<dbReference type="EMBL" id="VSSQ01000280">
    <property type="protein sequence ID" value="MPL89442.1"/>
    <property type="molecule type" value="Genomic_DNA"/>
</dbReference>
<sequence>MSIMAEKLPIKEWKEDERPREKMAAIGAENLSDAELAAIIIGSGNREESALDLARRLLSMHDNCLRVLMSASAESLMSVKGIGKTKAITLLAAAEIGKRVNTARTKELPEIHSSQSAANVISPVLRDLPYEECWVLYLNRANKLISKNRLSKGGLSATVVDVKFIVKGALEKLASAIILAHNHPSGNARPGESDKTQTKLLKDAAALFDITLLDHIIIAGDKYFSFADDGII</sequence>
<name>A0A644VFI1_9ZZZZ</name>
<dbReference type="Gene3D" id="3.40.140.10">
    <property type="entry name" value="Cytidine Deaminase, domain 2"/>
    <property type="match status" value="1"/>
</dbReference>
<gene>
    <name evidence="7" type="ORF">SDC9_35477</name>
</gene>
<dbReference type="InterPro" id="IPR010994">
    <property type="entry name" value="RuvA_2-like"/>
</dbReference>
<comment type="caution">
    <text evidence="7">The sequence shown here is derived from an EMBL/GenBank/DDBJ whole genome shotgun (WGS) entry which is preliminary data.</text>
</comment>
<dbReference type="InterPro" id="IPR037518">
    <property type="entry name" value="MPN"/>
</dbReference>
<evidence type="ECO:0000256" key="3">
    <source>
        <dbReference type="ARBA" id="ARBA00022801"/>
    </source>
</evidence>
<keyword evidence="1" id="KW-0645">Protease</keyword>
<keyword evidence="2" id="KW-0479">Metal-binding</keyword>
<dbReference type="GO" id="GO:0006508">
    <property type="term" value="P:proteolysis"/>
    <property type="evidence" value="ECO:0007669"/>
    <property type="project" value="UniProtKB-KW"/>
</dbReference>
<organism evidence="7">
    <name type="scientific">bioreactor metagenome</name>
    <dbReference type="NCBI Taxonomy" id="1076179"/>
    <lineage>
        <taxon>unclassified sequences</taxon>
        <taxon>metagenomes</taxon>
        <taxon>ecological metagenomes</taxon>
    </lineage>
</organism>
<dbReference type="CDD" id="cd08071">
    <property type="entry name" value="MPN_DUF2466"/>
    <property type="match status" value="1"/>
</dbReference>
<evidence type="ECO:0000313" key="7">
    <source>
        <dbReference type="EMBL" id="MPL89442.1"/>
    </source>
</evidence>
<dbReference type="InterPro" id="IPR001405">
    <property type="entry name" value="UPF0758"/>
</dbReference>
<reference evidence="7" key="1">
    <citation type="submission" date="2019-08" db="EMBL/GenBank/DDBJ databases">
        <authorList>
            <person name="Kucharzyk K."/>
            <person name="Murdoch R.W."/>
            <person name="Higgins S."/>
            <person name="Loffler F."/>
        </authorList>
    </citation>
    <scope>NUCLEOTIDE SEQUENCE</scope>
</reference>
<dbReference type="PROSITE" id="PS01302">
    <property type="entry name" value="UPF0758"/>
    <property type="match status" value="1"/>
</dbReference>
<dbReference type="PANTHER" id="PTHR30471:SF3">
    <property type="entry name" value="UPF0758 PROTEIN YEES-RELATED"/>
    <property type="match status" value="1"/>
</dbReference>
<dbReference type="InterPro" id="IPR020891">
    <property type="entry name" value="UPF0758_CS"/>
</dbReference>
<dbReference type="SUPFAM" id="SSF47781">
    <property type="entry name" value="RuvA domain 2-like"/>
    <property type="match status" value="1"/>
</dbReference>
<dbReference type="InterPro" id="IPR025657">
    <property type="entry name" value="RadC_JAB"/>
</dbReference>
<dbReference type="GO" id="GO:0046872">
    <property type="term" value="F:metal ion binding"/>
    <property type="evidence" value="ECO:0007669"/>
    <property type="project" value="UniProtKB-KW"/>
</dbReference>
<dbReference type="Pfam" id="PF04002">
    <property type="entry name" value="RadC"/>
    <property type="match status" value="1"/>
</dbReference>
<evidence type="ECO:0000259" key="6">
    <source>
        <dbReference type="PROSITE" id="PS50249"/>
    </source>
</evidence>
<dbReference type="PROSITE" id="PS50249">
    <property type="entry name" value="MPN"/>
    <property type="match status" value="1"/>
</dbReference>
<dbReference type="PANTHER" id="PTHR30471">
    <property type="entry name" value="DNA REPAIR PROTEIN RADC"/>
    <property type="match status" value="1"/>
</dbReference>
<dbReference type="Pfam" id="PF20582">
    <property type="entry name" value="UPF0758_N"/>
    <property type="match status" value="1"/>
</dbReference>
<dbReference type="InterPro" id="IPR046778">
    <property type="entry name" value="UPF0758_N"/>
</dbReference>
<keyword evidence="5" id="KW-0482">Metalloprotease</keyword>
<evidence type="ECO:0000256" key="5">
    <source>
        <dbReference type="ARBA" id="ARBA00023049"/>
    </source>
</evidence>
<feature type="domain" description="MPN" evidence="6">
    <location>
        <begin position="110"/>
        <end position="232"/>
    </location>
</feature>
<dbReference type="NCBIfam" id="TIGR00608">
    <property type="entry name" value="radc"/>
    <property type="match status" value="1"/>
</dbReference>
<dbReference type="AlphaFoldDB" id="A0A644VFI1"/>
<dbReference type="NCBIfam" id="NF000642">
    <property type="entry name" value="PRK00024.1"/>
    <property type="match status" value="1"/>
</dbReference>
<keyword evidence="3" id="KW-0378">Hydrolase</keyword>
<protein>
    <recommendedName>
        <fullName evidence="6">MPN domain-containing protein</fullName>
    </recommendedName>
</protein>
<keyword evidence="4" id="KW-0862">Zinc</keyword>